<keyword evidence="7 10" id="KW-0799">Topoisomerase</keyword>
<dbReference type="SUPFAM" id="SSF56726">
    <property type="entry name" value="DNA topoisomerase IV, alpha subunit"/>
    <property type="match status" value="1"/>
</dbReference>
<feature type="domain" description="Spo11/DNA topoisomerase VI subunit A N-terminal" evidence="11">
    <location>
        <begin position="82"/>
        <end position="114"/>
    </location>
</feature>
<dbReference type="EMBL" id="JALJOQ010000045">
    <property type="protein sequence ID" value="KAK9805104.1"/>
    <property type="molecule type" value="Genomic_DNA"/>
</dbReference>
<keyword evidence="6" id="KW-0460">Magnesium</keyword>
<feature type="domain" description="Topoisomerase 6 subunit A/Spo11 TOPRIM" evidence="12">
    <location>
        <begin position="115"/>
        <end position="195"/>
    </location>
</feature>
<keyword evidence="8 10" id="KW-0238">DNA-binding</keyword>
<evidence type="ECO:0000256" key="1">
    <source>
        <dbReference type="ARBA" id="ARBA00000185"/>
    </source>
</evidence>
<dbReference type="InterPro" id="IPR036078">
    <property type="entry name" value="Spo11/TopoVI_A_sf"/>
</dbReference>
<evidence type="ECO:0000256" key="10">
    <source>
        <dbReference type="PROSITE-ProRule" id="PRU01385"/>
    </source>
</evidence>
<evidence type="ECO:0000313" key="13">
    <source>
        <dbReference type="EMBL" id="KAK9805104.1"/>
    </source>
</evidence>
<comment type="catalytic activity">
    <reaction evidence="1 10">
        <text>ATP-dependent breakage, passage and rejoining of double-stranded DNA.</text>
        <dbReference type="EC" id="5.6.2.2"/>
    </reaction>
</comment>
<reference evidence="13 14" key="1">
    <citation type="journal article" date="2024" name="Nat. Commun.">
        <title>Phylogenomics reveals the evolutionary origins of lichenization in chlorophyte algae.</title>
        <authorList>
            <person name="Puginier C."/>
            <person name="Libourel C."/>
            <person name="Otte J."/>
            <person name="Skaloud P."/>
            <person name="Haon M."/>
            <person name="Grisel S."/>
            <person name="Petersen M."/>
            <person name="Berrin J.G."/>
            <person name="Delaux P.M."/>
            <person name="Dal Grande F."/>
            <person name="Keller J."/>
        </authorList>
    </citation>
    <scope>NUCLEOTIDE SEQUENCE [LARGE SCALE GENOMIC DNA]</scope>
    <source>
        <strain evidence="13 14">SAG 2036</strain>
    </source>
</reference>
<dbReference type="Gene3D" id="3.40.1360.10">
    <property type="match status" value="1"/>
</dbReference>
<dbReference type="Pfam" id="PF04406">
    <property type="entry name" value="TP6A_N"/>
    <property type="match status" value="1"/>
</dbReference>
<evidence type="ECO:0000256" key="7">
    <source>
        <dbReference type="ARBA" id="ARBA00023029"/>
    </source>
</evidence>
<evidence type="ECO:0000256" key="4">
    <source>
        <dbReference type="ARBA" id="ARBA00012895"/>
    </source>
</evidence>
<dbReference type="GO" id="GO:0000228">
    <property type="term" value="C:nuclear chromosome"/>
    <property type="evidence" value="ECO:0007669"/>
    <property type="project" value="TreeGrafter"/>
</dbReference>
<evidence type="ECO:0000313" key="14">
    <source>
        <dbReference type="Proteomes" id="UP001465755"/>
    </source>
</evidence>
<dbReference type="EC" id="5.6.2.2" evidence="4"/>
<dbReference type="PROSITE" id="PS52041">
    <property type="entry name" value="TOPO_IIB"/>
    <property type="match status" value="1"/>
</dbReference>
<evidence type="ECO:0000259" key="11">
    <source>
        <dbReference type="Pfam" id="PF04406"/>
    </source>
</evidence>
<dbReference type="GO" id="GO:0003918">
    <property type="term" value="F:DNA topoisomerase type II (double strand cut, ATP-hydrolyzing) activity"/>
    <property type="evidence" value="ECO:0007669"/>
    <property type="project" value="UniProtKB-UniRule"/>
</dbReference>
<evidence type="ECO:0000256" key="5">
    <source>
        <dbReference type="ARBA" id="ARBA00022723"/>
    </source>
</evidence>
<dbReference type="GO" id="GO:0000706">
    <property type="term" value="P:meiotic DNA double-strand break processing"/>
    <property type="evidence" value="ECO:0007669"/>
    <property type="project" value="TreeGrafter"/>
</dbReference>
<evidence type="ECO:0000259" key="12">
    <source>
        <dbReference type="Pfam" id="PF21180"/>
    </source>
</evidence>
<dbReference type="Pfam" id="PF21180">
    <property type="entry name" value="TOP6A-Spo11_Toprim"/>
    <property type="match status" value="1"/>
</dbReference>
<dbReference type="AlphaFoldDB" id="A0AAW1P479"/>
<evidence type="ECO:0000256" key="8">
    <source>
        <dbReference type="ARBA" id="ARBA00023125"/>
    </source>
</evidence>
<dbReference type="InterPro" id="IPR034136">
    <property type="entry name" value="TOPRIM_Topo6A/Spo11"/>
</dbReference>
<dbReference type="PANTHER" id="PTHR10848:SF0">
    <property type="entry name" value="MEIOTIC RECOMBINATION PROTEIN SPO11"/>
    <property type="match status" value="1"/>
</dbReference>
<protein>
    <recommendedName>
        <fullName evidence="4">DNA topoisomerase (ATP-hydrolyzing)</fullName>
        <ecNumber evidence="4">5.6.2.2</ecNumber>
    </recommendedName>
</protein>
<proteinExistence type="inferred from homology"/>
<dbReference type="GO" id="GO:0003677">
    <property type="term" value="F:DNA binding"/>
    <property type="evidence" value="ECO:0007669"/>
    <property type="project" value="UniProtKB-UniRule"/>
</dbReference>
<name>A0AAW1P479_9CHLO</name>
<organism evidence="13 14">
    <name type="scientific">Symbiochloris irregularis</name>
    <dbReference type="NCBI Taxonomy" id="706552"/>
    <lineage>
        <taxon>Eukaryota</taxon>
        <taxon>Viridiplantae</taxon>
        <taxon>Chlorophyta</taxon>
        <taxon>core chlorophytes</taxon>
        <taxon>Trebouxiophyceae</taxon>
        <taxon>Trebouxiales</taxon>
        <taxon>Trebouxiaceae</taxon>
        <taxon>Symbiochloris</taxon>
    </lineage>
</organism>
<dbReference type="InterPro" id="IPR002815">
    <property type="entry name" value="Spo11/TopoVI_A"/>
</dbReference>
<keyword evidence="5" id="KW-0479">Metal-binding</keyword>
<dbReference type="Proteomes" id="UP001465755">
    <property type="component" value="Unassembled WGS sequence"/>
</dbReference>
<dbReference type="PANTHER" id="PTHR10848">
    <property type="entry name" value="MEIOTIC RECOMBINATION PROTEIN SPO11"/>
    <property type="match status" value="1"/>
</dbReference>
<keyword evidence="9 10" id="KW-0413">Isomerase</keyword>
<dbReference type="GO" id="GO:0005524">
    <property type="term" value="F:ATP binding"/>
    <property type="evidence" value="ECO:0007669"/>
    <property type="project" value="InterPro"/>
</dbReference>
<dbReference type="GO" id="GO:0042138">
    <property type="term" value="P:meiotic DNA double-strand break formation"/>
    <property type="evidence" value="ECO:0007669"/>
    <property type="project" value="TreeGrafter"/>
</dbReference>
<feature type="active site" description="O-(5'-phospho-DNA)-tyrosine intermediate" evidence="10">
    <location>
        <position position="110"/>
    </location>
</feature>
<accession>A0AAW1P479</accession>
<evidence type="ECO:0000256" key="6">
    <source>
        <dbReference type="ARBA" id="ARBA00022842"/>
    </source>
</evidence>
<dbReference type="PRINTS" id="PR01550">
    <property type="entry name" value="TOP6AFAMILY"/>
</dbReference>
<comment type="cofactor">
    <cofactor evidence="2">
        <name>Mg(2+)</name>
        <dbReference type="ChEBI" id="CHEBI:18420"/>
    </cofactor>
</comment>
<evidence type="ECO:0000256" key="2">
    <source>
        <dbReference type="ARBA" id="ARBA00001946"/>
    </source>
</evidence>
<comment type="caution">
    <text evidence="13">The sequence shown here is derived from an EMBL/GenBank/DDBJ whole genome shotgun (WGS) entry which is preliminary data.</text>
</comment>
<evidence type="ECO:0000256" key="9">
    <source>
        <dbReference type="ARBA" id="ARBA00023235"/>
    </source>
</evidence>
<comment type="similarity">
    <text evidence="3 10">Belongs to the TOP6A family.</text>
</comment>
<evidence type="ECO:0000256" key="3">
    <source>
        <dbReference type="ARBA" id="ARBA00006559"/>
    </source>
</evidence>
<dbReference type="InterPro" id="IPR013049">
    <property type="entry name" value="Spo11/TopoVI_A_N"/>
</dbReference>
<dbReference type="GO" id="GO:0046872">
    <property type="term" value="F:metal ion binding"/>
    <property type="evidence" value="ECO:0007669"/>
    <property type="project" value="UniProtKB-KW"/>
</dbReference>
<dbReference type="GO" id="GO:0007131">
    <property type="term" value="P:reciprocal meiotic recombination"/>
    <property type="evidence" value="ECO:0007669"/>
    <property type="project" value="TreeGrafter"/>
</dbReference>
<keyword evidence="14" id="KW-1185">Reference proteome</keyword>
<sequence>MSVDAPTVDFDASPEEVLARIEAVIIDSLTALAEGQLPVLEVVARTDANAAAAHSQHAAPLQLQNRTQLLSLTHRQGESAYKLTRMFAILQLVHELVQAGRTATQRDIYYRLKCCVIVEKDAIFQRLVEDRMFDMEPSCIIVTARGMPDMATQLFVARLRHDFPDLLMAALVDWNPSGVAILSHYRYGSSRTGLESPMTSQLRHGSR</sequence>
<gene>
    <name evidence="13" type="ORF">WJX73_008176</name>
</gene>